<keyword evidence="3" id="KW-1185">Reference proteome</keyword>
<dbReference type="GeneID" id="59352803"/>
<dbReference type="Gene3D" id="2.170.270.10">
    <property type="entry name" value="SET domain"/>
    <property type="match status" value="1"/>
</dbReference>
<dbReference type="CDD" id="cd20071">
    <property type="entry name" value="SET_SMYD"/>
    <property type="match status" value="1"/>
</dbReference>
<dbReference type="InterPro" id="IPR046341">
    <property type="entry name" value="SET_dom_sf"/>
</dbReference>
<dbReference type="PANTHER" id="PTHR47332">
    <property type="entry name" value="SET DOMAIN-CONTAINING PROTEIN 5"/>
    <property type="match status" value="1"/>
</dbReference>
<dbReference type="Proteomes" id="UP000636479">
    <property type="component" value="Unassembled WGS sequence"/>
</dbReference>
<dbReference type="OrthoDB" id="5945798at2759"/>
<gene>
    <name evidence="2" type="ORF">MIND_01387300</name>
</gene>
<name>A0A8H6RZS1_9AGAR</name>
<dbReference type="PROSITE" id="PS50280">
    <property type="entry name" value="SET"/>
    <property type="match status" value="1"/>
</dbReference>
<dbReference type="EMBL" id="JACAZF010000017">
    <property type="protein sequence ID" value="KAF7289257.1"/>
    <property type="molecule type" value="Genomic_DNA"/>
</dbReference>
<accession>A0A8H6RZS1</accession>
<proteinExistence type="predicted"/>
<dbReference type="Pfam" id="PF00856">
    <property type="entry name" value="SET"/>
    <property type="match status" value="1"/>
</dbReference>
<dbReference type="SMART" id="SM00317">
    <property type="entry name" value="SET"/>
    <property type="match status" value="1"/>
</dbReference>
<dbReference type="AlphaFoldDB" id="A0A8H6RZS1"/>
<dbReference type="PANTHER" id="PTHR47332:SF4">
    <property type="entry name" value="SET DOMAIN-CONTAINING PROTEIN 5"/>
    <property type="match status" value="1"/>
</dbReference>
<sequence length="486" mass="54512">MRRGFLNSTPAKKRPNNPSTAFTAHVGEQASSAALEKPVIVPKGYEIKINYVQGPEDPSNPATHIWTTLPRVHDEPNTECLFLRGSEQIITGTPGFPRGLPPASSPPAFRRGHSPGKGLGLFSTRPIKQGDIILWERPLLIAPAGVPTKKLPPDCSEAQRAQHNLNEYERYIAIAVNRMTEDRRVAFMGLHNCHQKDGSGPFTGIIRTNGVGLSGLQPWVEDAKMSNYSATLEHISRLNHSCSSNTQPRFDRATFAYKLYAVRDIAEGEELTFHYLDVLVNKTKRAEILRPYAVVCTCTACTENPTASDKRRSAIASFMPSVPVWAVNRELSDDWLIKKSLQILEFIEKEKVEHVAMYSMVTCAVLDAYICLGDRQNASKWAAKVMIRHRWAEEYKRVEELLDPNSPAYMQHPLWRLRVDENPTNDMGAMYKLMAEACGPGGITTMDNGVGLFTYTRGQEIPPETMRKMMAMVKKNEQQEIREGET</sequence>
<dbReference type="InterPro" id="IPR001214">
    <property type="entry name" value="SET_dom"/>
</dbReference>
<evidence type="ECO:0000259" key="1">
    <source>
        <dbReference type="PROSITE" id="PS50280"/>
    </source>
</evidence>
<protein>
    <submittedName>
        <fullName evidence="2">Aldehyde dehydrogenase</fullName>
    </submittedName>
</protein>
<organism evidence="2 3">
    <name type="scientific">Mycena indigotica</name>
    <dbReference type="NCBI Taxonomy" id="2126181"/>
    <lineage>
        <taxon>Eukaryota</taxon>
        <taxon>Fungi</taxon>
        <taxon>Dikarya</taxon>
        <taxon>Basidiomycota</taxon>
        <taxon>Agaricomycotina</taxon>
        <taxon>Agaricomycetes</taxon>
        <taxon>Agaricomycetidae</taxon>
        <taxon>Agaricales</taxon>
        <taxon>Marasmiineae</taxon>
        <taxon>Mycenaceae</taxon>
        <taxon>Mycena</taxon>
    </lineage>
</organism>
<dbReference type="InterPro" id="IPR053185">
    <property type="entry name" value="SET_domain_protein"/>
</dbReference>
<dbReference type="RefSeq" id="XP_037213288.1">
    <property type="nucleotide sequence ID" value="XM_037370287.1"/>
</dbReference>
<feature type="domain" description="SET" evidence="1">
    <location>
        <begin position="105"/>
        <end position="276"/>
    </location>
</feature>
<dbReference type="SUPFAM" id="SSF82199">
    <property type="entry name" value="SET domain"/>
    <property type="match status" value="1"/>
</dbReference>
<evidence type="ECO:0000313" key="3">
    <source>
        <dbReference type="Proteomes" id="UP000636479"/>
    </source>
</evidence>
<reference evidence="2" key="1">
    <citation type="submission" date="2020-05" db="EMBL/GenBank/DDBJ databases">
        <title>Mycena genomes resolve the evolution of fungal bioluminescence.</title>
        <authorList>
            <person name="Tsai I.J."/>
        </authorList>
    </citation>
    <scope>NUCLEOTIDE SEQUENCE</scope>
    <source>
        <strain evidence="2">171206Taipei</strain>
    </source>
</reference>
<evidence type="ECO:0000313" key="2">
    <source>
        <dbReference type="EMBL" id="KAF7289257.1"/>
    </source>
</evidence>
<comment type="caution">
    <text evidence="2">The sequence shown here is derived from an EMBL/GenBank/DDBJ whole genome shotgun (WGS) entry which is preliminary data.</text>
</comment>